<gene>
    <name evidence="2" type="ORF">DB31_6837</name>
</gene>
<accession>A0A085WMM2</accession>
<comment type="caution">
    <text evidence="2">The sequence shown here is derived from an EMBL/GenBank/DDBJ whole genome shotgun (WGS) entry which is preliminary data.</text>
</comment>
<dbReference type="STRING" id="394096.DB31_6837"/>
<reference evidence="2 3" key="1">
    <citation type="submission" date="2014-04" db="EMBL/GenBank/DDBJ databases">
        <title>Genome assembly of Hyalangium minutum DSM 14724.</title>
        <authorList>
            <person name="Sharma G."/>
            <person name="Subramanian S."/>
        </authorList>
    </citation>
    <scope>NUCLEOTIDE SEQUENCE [LARGE SCALE GENOMIC DNA]</scope>
    <source>
        <strain evidence="2 3">DSM 14724</strain>
    </source>
</reference>
<feature type="region of interest" description="Disordered" evidence="1">
    <location>
        <begin position="13"/>
        <end position="72"/>
    </location>
</feature>
<name>A0A085WMM2_9BACT</name>
<dbReference type="EMBL" id="JMCB01000005">
    <property type="protein sequence ID" value="KFE68935.1"/>
    <property type="molecule type" value="Genomic_DNA"/>
</dbReference>
<dbReference type="InterPro" id="IPR049806">
    <property type="entry name" value="MasK-like_C"/>
</dbReference>
<evidence type="ECO:0000313" key="3">
    <source>
        <dbReference type="Proteomes" id="UP000028725"/>
    </source>
</evidence>
<dbReference type="RefSeq" id="WP_044187543.1">
    <property type="nucleotide sequence ID" value="NZ_JMCB01000005.1"/>
</dbReference>
<feature type="compositionally biased region" description="Pro residues" evidence="1">
    <location>
        <begin position="57"/>
        <end position="69"/>
    </location>
</feature>
<proteinExistence type="predicted"/>
<evidence type="ECO:0000313" key="2">
    <source>
        <dbReference type="EMBL" id="KFE68935.1"/>
    </source>
</evidence>
<sequence length="162" mass="17680">MIHVAAMALLALSLNQVPNTGRAKAKFPPRTEKPRPPPPQQPTPDTPAPSQPHDDAPPPQLPSQPPPFQEEPYLAVIRSHSPQIESCYARARAWSPAVQGEVIVEWDISPGGNVFGATVTSNTTGNSELASCVLQEVKSWIFRASDSSYPTHVRHPFRFQSS</sequence>
<dbReference type="NCBIfam" id="NF033768">
    <property type="entry name" value="myxo_SS_tail"/>
    <property type="match status" value="1"/>
</dbReference>
<feature type="compositionally biased region" description="Pro residues" evidence="1">
    <location>
        <begin position="36"/>
        <end position="50"/>
    </location>
</feature>
<dbReference type="OrthoDB" id="198456at2"/>
<dbReference type="Proteomes" id="UP000028725">
    <property type="component" value="Unassembled WGS sequence"/>
</dbReference>
<dbReference type="AlphaFoldDB" id="A0A085WMM2"/>
<protein>
    <submittedName>
        <fullName evidence="2">FHA domain containing protein</fullName>
    </submittedName>
</protein>
<evidence type="ECO:0000256" key="1">
    <source>
        <dbReference type="SAM" id="MobiDB-lite"/>
    </source>
</evidence>
<organism evidence="2 3">
    <name type="scientific">Hyalangium minutum</name>
    <dbReference type="NCBI Taxonomy" id="394096"/>
    <lineage>
        <taxon>Bacteria</taxon>
        <taxon>Pseudomonadati</taxon>
        <taxon>Myxococcota</taxon>
        <taxon>Myxococcia</taxon>
        <taxon>Myxococcales</taxon>
        <taxon>Cystobacterineae</taxon>
        <taxon>Archangiaceae</taxon>
        <taxon>Hyalangium</taxon>
    </lineage>
</organism>
<keyword evidence="3" id="KW-1185">Reference proteome</keyword>